<dbReference type="OrthoDB" id="9999611at2759"/>
<evidence type="ECO:0000313" key="3">
    <source>
        <dbReference type="Proteomes" id="UP000070444"/>
    </source>
</evidence>
<dbReference type="SUPFAM" id="SSF69047">
    <property type="entry name" value="Hypothetical protein YjbJ"/>
    <property type="match status" value="1"/>
</dbReference>
<keyword evidence="3" id="KW-1185">Reference proteome</keyword>
<dbReference type="InterPro" id="IPR036629">
    <property type="entry name" value="YjbJ_sf"/>
</dbReference>
<feature type="region of interest" description="Disordered" evidence="1">
    <location>
        <begin position="1"/>
        <end position="99"/>
    </location>
</feature>
<feature type="compositionally biased region" description="Basic and acidic residues" evidence="1">
    <location>
        <begin position="82"/>
        <end position="99"/>
    </location>
</feature>
<dbReference type="OMA" id="KAHGDFQ"/>
<organism evidence="2 3">
    <name type="scientific">Conidiobolus coronatus (strain ATCC 28846 / CBS 209.66 / NRRL 28638)</name>
    <name type="common">Delacroixia coronata</name>
    <dbReference type="NCBI Taxonomy" id="796925"/>
    <lineage>
        <taxon>Eukaryota</taxon>
        <taxon>Fungi</taxon>
        <taxon>Fungi incertae sedis</taxon>
        <taxon>Zoopagomycota</taxon>
        <taxon>Entomophthoromycotina</taxon>
        <taxon>Entomophthoromycetes</taxon>
        <taxon>Entomophthorales</taxon>
        <taxon>Ancylistaceae</taxon>
        <taxon>Conidiobolus</taxon>
    </lineage>
</organism>
<protein>
    <recommendedName>
        <fullName evidence="4">CsbD-like domain-containing protein</fullName>
    </recommendedName>
</protein>
<feature type="compositionally biased region" description="Polar residues" evidence="1">
    <location>
        <begin position="1"/>
        <end position="11"/>
    </location>
</feature>
<evidence type="ECO:0000313" key="2">
    <source>
        <dbReference type="EMBL" id="KXN65382.1"/>
    </source>
</evidence>
<dbReference type="Proteomes" id="UP000070444">
    <property type="component" value="Unassembled WGS sequence"/>
</dbReference>
<dbReference type="STRING" id="796925.A0A137NRM9"/>
<dbReference type="AlphaFoldDB" id="A0A137NRM9"/>
<evidence type="ECO:0000256" key="1">
    <source>
        <dbReference type="SAM" id="MobiDB-lite"/>
    </source>
</evidence>
<dbReference type="PANTHER" id="PTHR40460">
    <property type="entry name" value="CHROMOSOME 1, WHOLE GENOME SHOTGUN SEQUENCE"/>
    <property type="match status" value="1"/>
</dbReference>
<reference evidence="2 3" key="1">
    <citation type="journal article" date="2015" name="Genome Biol. Evol.">
        <title>Phylogenomic analyses indicate that early fungi evolved digesting cell walls of algal ancestors of land plants.</title>
        <authorList>
            <person name="Chang Y."/>
            <person name="Wang S."/>
            <person name="Sekimoto S."/>
            <person name="Aerts A.L."/>
            <person name="Choi C."/>
            <person name="Clum A."/>
            <person name="LaButti K.M."/>
            <person name="Lindquist E.A."/>
            <person name="Yee Ngan C."/>
            <person name="Ohm R.A."/>
            <person name="Salamov A.A."/>
            <person name="Grigoriev I.V."/>
            <person name="Spatafora J.W."/>
            <person name="Berbee M.L."/>
        </authorList>
    </citation>
    <scope>NUCLEOTIDE SEQUENCE [LARGE SCALE GENOMIC DNA]</scope>
    <source>
        <strain evidence="2 3">NRRL 28638</strain>
    </source>
</reference>
<dbReference type="PANTHER" id="PTHR40460:SF1">
    <property type="entry name" value="CSBD-LIKE DOMAIN-CONTAINING PROTEIN"/>
    <property type="match status" value="1"/>
</dbReference>
<name>A0A137NRM9_CONC2</name>
<sequence>MSNDPSKTDANYNKGMGSAKEGLGSALGSKEMQAKGDVQNKEGHGEQKAAETKGWVQGAMDNVTGTAKDMTGSMTGNTGKQAEGKTQKAHGDFQKEINA</sequence>
<feature type="compositionally biased region" description="Basic and acidic residues" evidence="1">
    <location>
        <begin position="32"/>
        <end position="51"/>
    </location>
</feature>
<gene>
    <name evidence="2" type="ORF">CONCODRAFT_44527</name>
</gene>
<dbReference type="EMBL" id="KQ964893">
    <property type="protein sequence ID" value="KXN65382.1"/>
    <property type="molecule type" value="Genomic_DNA"/>
</dbReference>
<evidence type="ECO:0008006" key="4">
    <source>
        <dbReference type="Google" id="ProtNLM"/>
    </source>
</evidence>
<proteinExistence type="predicted"/>
<accession>A0A137NRM9</accession>